<keyword evidence="1" id="KW-0812">Transmembrane</keyword>
<organism evidence="3 5">
    <name type="scientific">Legionella birminghamensis</name>
    <dbReference type="NCBI Taxonomy" id="28083"/>
    <lineage>
        <taxon>Bacteria</taxon>
        <taxon>Pseudomonadati</taxon>
        <taxon>Pseudomonadota</taxon>
        <taxon>Gammaproteobacteria</taxon>
        <taxon>Legionellales</taxon>
        <taxon>Legionellaceae</taxon>
        <taxon>Legionella</taxon>
    </lineage>
</organism>
<evidence type="ECO:0000256" key="1">
    <source>
        <dbReference type="SAM" id="Phobius"/>
    </source>
</evidence>
<gene>
    <name evidence="2" type="ORF">Lbir_2278</name>
    <name evidence="3" type="ORF">NCTC12437_00022</name>
</gene>
<dbReference type="Proteomes" id="UP000054735">
    <property type="component" value="Unassembled WGS sequence"/>
</dbReference>
<keyword evidence="1" id="KW-0472">Membrane</keyword>
<sequence length="68" mass="7775">MSKHLKEIDESYTEHFLFAQCLGFKLIFAGFACLIHAIIPDLFVNTGSKTIDTLSQRIKKRKEKNVSC</sequence>
<reference evidence="3 5" key="2">
    <citation type="submission" date="2018-06" db="EMBL/GenBank/DDBJ databases">
        <authorList>
            <consortium name="Pathogen Informatics"/>
            <person name="Doyle S."/>
        </authorList>
    </citation>
    <scope>NUCLEOTIDE SEQUENCE [LARGE SCALE GENOMIC DNA]</scope>
    <source>
        <strain evidence="3 5">NCTC12437</strain>
    </source>
</reference>
<feature type="transmembrane region" description="Helical" evidence="1">
    <location>
        <begin position="16"/>
        <end position="39"/>
    </location>
</feature>
<evidence type="ECO:0008006" key="6">
    <source>
        <dbReference type="Google" id="ProtNLM"/>
    </source>
</evidence>
<protein>
    <recommendedName>
        <fullName evidence="6">Capsule biosynthesis protein</fullName>
    </recommendedName>
</protein>
<reference evidence="2 4" key="1">
    <citation type="submission" date="2015-11" db="EMBL/GenBank/DDBJ databases">
        <title>Genomic analysis of 38 Legionella species identifies large and diverse effector repertoires.</title>
        <authorList>
            <person name="Burstein D."/>
            <person name="Amaro F."/>
            <person name="Zusman T."/>
            <person name="Lifshitz Z."/>
            <person name="Cohen O."/>
            <person name="Gilbert J.A."/>
            <person name="Pupko T."/>
            <person name="Shuman H.A."/>
            <person name="Segal G."/>
        </authorList>
    </citation>
    <scope>NUCLEOTIDE SEQUENCE [LARGE SCALE GENOMIC DNA]</scope>
    <source>
        <strain evidence="2 4">CDC#1407-AL-14</strain>
    </source>
</reference>
<dbReference type="EMBL" id="UGNW01000001">
    <property type="protein sequence ID" value="STX30269.1"/>
    <property type="molecule type" value="Genomic_DNA"/>
</dbReference>
<dbReference type="Pfam" id="PF19883">
    <property type="entry name" value="DUF6356"/>
    <property type="match status" value="1"/>
</dbReference>
<keyword evidence="4" id="KW-1185">Reference proteome</keyword>
<evidence type="ECO:0000313" key="2">
    <source>
        <dbReference type="EMBL" id="KTC68745.1"/>
    </source>
</evidence>
<dbReference type="RefSeq" id="WP_058524289.1">
    <property type="nucleotide sequence ID" value="NZ_CAAAHV010000020.1"/>
</dbReference>
<accession>A0A378I508</accession>
<dbReference type="EMBL" id="LNXT01000044">
    <property type="protein sequence ID" value="KTC68745.1"/>
    <property type="molecule type" value="Genomic_DNA"/>
</dbReference>
<dbReference type="STRING" id="28083.Lbir_2278"/>
<proteinExistence type="predicted"/>
<dbReference type="InterPro" id="IPR045936">
    <property type="entry name" value="DUF6356"/>
</dbReference>
<evidence type="ECO:0000313" key="3">
    <source>
        <dbReference type="EMBL" id="STX30269.1"/>
    </source>
</evidence>
<name>A0A378I508_9GAMM</name>
<keyword evidence="1" id="KW-1133">Transmembrane helix</keyword>
<evidence type="ECO:0000313" key="4">
    <source>
        <dbReference type="Proteomes" id="UP000054735"/>
    </source>
</evidence>
<dbReference type="AlphaFoldDB" id="A0A378I508"/>
<evidence type="ECO:0000313" key="5">
    <source>
        <dbReference type="Proteomes" id="UP000255066"/>
    </source>
</evidence>
<dbReference type="Proteomes" id="UP000255066">
    <property type="component" value="Unassembled WGS sequence"/>
</dbReference>